<reference evidence="3" key="2">
    <citation type="submission" date="2020-04" db="EMBL/GenBank/DDBJ databases">
        <authorList>
            <person name="Santos R.A.C."/>
            <person name="Steenwyk J.L."/>
            <person name="Rivero-Menendez O."/>
            <person name="Mead M.E."/>
            <person name="Silva L.P."/>
            <person name="Bastos R.W."/>
            <person name="Alastruey-Izquierdo A."/>
            <person name="Goldman G.H."/>
            <person name="Rokas A."/>
        </authorList>
    </citation>
    <scope>NUCLEOTIDE SEQUENCE</scope>
    <source>
        <strain evidence="3">CNM-CM8927</strain>
    </source>
</reference>
<feature type="chain" id="PRO_5043046773" description="Mid2 domain-containing protein" evidence="2">
    <location>
        <begin position="23"/>
        <end position="301"/>
    </location>
</feature>
<organism evidence="3 4">
    <name type="scientific">Aspergillus lentulus</name>
    <dbReference type="NCBI Taxonomy" id="293939"/>
    <lineage>
        <taxon>Eukaryota</taxon>
        <taxon>Fungi</taxon>
        <taxon>Dikarya</taxon>
        <taxon>Ascomycota</taxon>
        <taxon>Pezizomycotina</taxon>
        <taxon>Eurotiomycetes</taxon>
        <taxon>Eurotiomycetidae</taxon>
        <taxon>Eurotiales</taxon>
        <taxon>Aspergillaceae</taxon>
        <taxon>Aspergillus</taxon>
        <taxon>Aspergillus subgen. Fumigati</taxon>
    </lineage>
</organism>
<reference evidence="3" key="1">
    <citation type="journal article" date="2020" name="bioRxiv">
        <title>Genomic and phenotypic heterogeneity of clinical isolates of the human pathogens Aspergillus fumigatus, Aspergillus lentulus and Aspergillus fumigatiaffinis.</title>
        <authorList>
            <person name="dos Santos R.A.C."/>
            <person name="Steenwyk J.L."/>
            <person name="Rivero-Menendez O."/>
            <person name="Mead M.E."/>
            <person name="Silva L.P."/>
            <person name="Bastos R.W."/>
            <person name="Alastruey-Izquierdo A."/>
            <person name="Goldman G.H."/>
            <person name="Rokas A."/>
        </authorList>
    </citation>
    <scope>NUCLEOTIDE SEQUENCE</scope>
    <source>
        <strain evidence="3">CNM-CM8927</strain>
    </source>
</reference>
<keyword evidence="1" id="KW-0472">Membrane</keyword>
<feature type="signal peptide" evidence="2">
    <location>
        <begin position="1"/>
        <end position="22"/>
    </location>
</feature>
<comment type="caution">
    <text evidence="3">The sequence shown here is derived from an EMBL/GenBank/DDBJ whole genome shotgun (WGS) entry which is preliminary data.</text>
</comment>
<name>A0AAN6BQM6_ASPLE</name>
<dbReference type="EMBL" id="JAAAPU010000044">
    <property type="protein sequence ID" value="KAF4205358.1"/>
    <property type="molecule type" value="Genomic_DNA"/>
</dbReference>
<sequence length="301" mass="31511">MRPSRRLFPFFLFSLVIAPVFSTCYYPNGTADDNYQQCNRVQGVNGMCCALDRPNSPGGPDSKGYTADICLENGLCQNIVQKMSTGQMVYTYWRTLCTSTDWSTNGCLNVCTQGEVYPGHTVPLTPCENSPGSRTWCCGQNNTACCGTSEAIILAPMLAVGLLAPTSSVASTSVSTASPSSASPATTAASVPTTAISASASQRRDSSLSTGVKVGIGIGVGVGSVAVFGSLAVLLVRWRRRVVSRRPFPFSGLGIFSRGQVQEKAADGPLTRHELSGRNVVEAEGESPVVGGGNKPGAFTT</sequence>
<keyword evidence="2" id="KW-0732">Signal</keyword>
<evidence type="ECO:0000313" key="3">
    <source>
        <dbReference type="EMBL" id="KAF4205358.1"/>
    </source>
</evidence>
<keyword evidence="1" id="KW-1133">Transmembrane helix</keyword>
<keyword evidence="1" id="KW-0812">Transmembrane</keyword>
<feature type="transmembrane region" description="Helical" evidence="1">
    <location>
        <begin position="214"/>
        <end position="236"/>
    </location>
</feature>
<gene>
    <name evidence="3" type="ORF">CNMCM8927_006360</name>
</gene>
<evidence type="ECO:0000256" key="1">
    <source>
        <dbReference type="SAM" id="Phobius"/>
    </source>
</evidence>
<dbReference type="AlphaFoldDB" id="A0AAN6BQM6"/>
<proteinExistence type="predicted"/>
<protein>
    <recommendedName>
        <fullName evidence="5">Mid2 domain-containing protein</fullName>
    </recommendedName>
</protein>
<accession>A0AAN6BQM6</accession>
<dbReference type="Proteomes" id="UP000649114">
    <property type="component" value="Unassembled WGS sequence"/>
</dbReference>
<evidence type="ECO:0000313" key="4">
    <source>
        <dbReference type="Proteomes" id="UP000649114"/>
    </source>
</evidence>
<evidence type="ECO:0000256" key="2">
    <source>
        <dbReference type="SAM" id="SignalP"/>
    </source>
</evidence>
<evidence type="ECO:0008006" key="5">
    <source>
        <dbReference type="Google" id="ProtNLM"/>
    </source>
</evidence>